<reference evidence="1 2" key="1">
    <citation type="submission" date="2023-02" db="EMBL/GenBank/DDBJ databases">
        <title>Genome Sequence of L. cardiaca H63T.</title>
        <authorList>
            <person name="Lopez A.E."/>
            <person name="Cianciotto N.P."/>
        </authorList>
    </citation>
    <scope>NUCLEOTIDE SEQUENCE [LARGE SCALE GENOMIC DNA]</scope>
    <source>
        <strain evidence="1 2">H63</strain>
    </source>
</reference>
<gene>
    <name evidence="1" type="ORF">PXX05_09230</name>
</gene>
<evidence type="ECO:0000313" key="2">
    <source>
        <dbReference type="Proteomes" id="UP001222087"/>
    </source>
</evidence>
<name>A0ABY8AS45_9GAMM</name>
<evidence type="ECO:0000313" key="1">
    <source>
        <dbReference type="EMBL" id="WED42111.1"/>
    </source>
</evidence>
<keyword evidence="2" id="KW-1185">Reference proteome</keyword>
<dbReference type="RefSeq" id="WP_275087936.1">
    <property type="nucleotide sequence ID" value="NZ_CP119078.1"/>
</dbReference>
<organism evidence="1 2">
    <name type="scientific">Legionella cardiaca</name>
    <dbReference type="NCBI Taxonomy" id="1071983"/>
    <lineage>
        <taxon>Bacteria</taxon>
        <taxon>Pseudomonadati</taxon>
        <taxon>Pseudomonadota</taxon>
        <taxon>Gammaproteobacteria</taxon>
        <taxon>Legionellales</taxon>
        <taxon>Legionellaceae</taxon>
        <taxon>Legionella</taxon>
    </lineage>
</organism>
<proteinExistence type="predicted"/>
<protein>
    <submittedName>
        <fullName evidence="1">Uncharacterized protein</fullName>
    </submittedName>
</protein>
<dbReference type="EMBL" id="CP119078">
    <property type="protein sequence ID" value="WED42111.1"/>
    <property type="molecule type" value="Genomic_DNA"/>
</dbReference>
<sequence length="103" mass="12150">MDIKKKLSHAITTKRPIECLYHGKKRFIEPYHYGNLGGDEQLHCFQYKGDSDSGGLPQWRNFKLCEMYAIRLLKSRFTVRASYHPENSHYSTIEKSIYNDNFS</sequence>
<dbReference type="Proteomes" id="UP001222087">
    <property type="component" value="Chromosome"/>
</dbReference>
<accession>A0ABY8AS45</accession>